<organism evidence="10 11">
    <name type="scientific">Agaribacillus aureus</name>
    <dbReference type="NCBI Taxonomy" id="3051825"/>
    <lineage>
        <taxon>Bacteria</taxon>
        <taxon>Pseudomonadati</taxon>
        <taxon>Bacteroidota</taxon>
        <taxon>Cytophagia</taxon>
        <taxon>Cytophagales</taxon>
        <taxon>Splendidivirgaceae</taxon>
        <taxon>Agaribacillus</taxon>
    </lineage>
</organism>
<dbReference type="Pfam" id="PF07715">
    <property type="entry name" value="Plug"/>
    <property type="match status" value="1"/>
</dbReference>
<dbReference type="RefSeq" id="WP_346759009.1">
    <property type="nucleotide sequence ID" value="NZ_JAUJEB010000003.1"/>
</dbReference>
<dbReference type="SUPFAM" id="SSF56935">
    <property type="entry name" value="Porins"/>
    <property type="match status" value="1"/>
</dbReference>
<keyword evidence="2 7" id="KW-0813">Transport</keyword>
<evidence type="ECO:0000256" key="7">
    <source>
        <dbReference type="PROSITE-ProRule" id="PRU01360"/>
    </source>
</evidence>
<evidence type="ECO:0000313" key="10">
    <source>
        <dbReference type="EMBL" id="MDN5213672.1"/>
    </source>
</evidence>
<evidence type="ECO:0000256" key="5">
    <source>
        <dbReference type="ARBA" id="ARBA00023136"/>
    </source>
</evidence>
<keyword evidence="4 7" id="KW-0812">Transmembrane</keyword>
<evidence type="ECO:0000259" key="9">
    <source>
        <dbReference type="Pfam" id="PF07715"/>
    </source>
</evidence>
<dbReference type="InterPro" id="IPR023997">
    <property type="entry name" value="TonB-dep_OMP_SusC/RagA_CS"/>
</dbReference>
<dbReference type="SUPFAM" id="SSF49464">
    <property type="entry name" value="Carboxypeptidase regulatory domain-like"/>
    <property type="match status" value="1"/>
</dbReference>
<dbReference type="Pfam" id="PF13715">
    <property type="entry name" value="CarbopepD_reg_2"/>
    <property type="match status" value="1"/>
</dbReference>
<dbReference type="InterPro" id="IPR037066">
    <property type="entry name" value="Plug_dom_sf"/>
</dbReference>
<sequence length="1014" mass="111052">MKKRLLLFILLLHGISFTILAQEVTVSGKVTDENGTGLPGVSVIVKGTTKGTTTDIEGLYKLIVPNDKVLLEFSYVGYVKQTIEVGSRSGIDVSLKAEISQLDEVIVVGYGEQSTRDAVGSVANVKFENVIESQVPENMESLLQGRIAGVNVQVNSGEPGAAPIVIIRGLAAVTRGGEDVASEPLYVIDGIPILSKATSEFNVTGTNILADIDPSDIENISILRDASAAAIYGSRAANGVILVTTKKGKRGKPQITVSSVSGISLVPQLRNAAGGANERRIKVGLYERYNPDLALPILLSDSLNPYYNNATDWQREVYSTGFTQNYNASIRGAGEFGDYSLSVGHFENKGIAINSKFKRSNILMNNTFYGLDKRLLINTVLGVSSTNNSRRLSLAEPGFTSSLLPAPDSPLLEGFEDQVKYTDRNINNRIRANLNVSYDFFNHFTFKAAGGLDYSRAMRDQSYPEQIVRGDDNDAIDRSSASSLGESQNFILENTLTYKNTINENHYLDVLVGQSLQYSKAESTKASGKTAEESIAENVNVPKAIADGGTNFSAYAILSYFSRVNYIFNDKYLISGSLRADGSSKFGDNKKWGVFPSGAIGWTFSNEPFLSDLSFLNFGKLRASLGLSGGQFDDDYLSQGILQAAAGYGGQGGFTPVWEDGYRNAELTWEQTVMYDIGLDLELFNSRVSVTADYYYKLTKGLLLNTDLPNTSGYVSIFKNAADVLNEGVEITLNTFNVQTPDFTWSTNLNFAFNQNRVTKIGEGNEDIIRDNGRGTIIRVGRPINGLFQFESDGIYQSEEEVPVNPQTGRKLRGWDGKDLVAGDKKLIDQNKDFRIDANDRIFAGDPNPDVVGGFSNDFTYKGFYLSVLASFVVGREIVNTAQLDRLQLGSGFASGNIADLSKFSIWQRPGDQTTYPSINPWNSVAQVLDNDDDYIEDGSYFRLQTVTLGYNFRRDFLNKLKLRSLKVYSTVNNVAIFQNYSGPDAEAVTLSGFDNSDGYPKPRYILLGLNIGL</sequence>
<dbReference type="NCBIfam" id="TIGR04056">
    <property type="entry name" value="OMP_RagA_SusC"/>
    <property type="match status" value="1"/>
</dbReference>
<evidence type="ECO:0000256" key="8">
    <source>
        <dbReference type="SAM" id="SignalP"/>
    </source>
</evidence>
<proteinExistence type="inferred from homology"/>
<reference evidence="10" key="1">
    <citation type="submission" date="2023-06" db="EMBL/GenBank/DDBJ databases">
        <title>Genomic of Agaribacillus aureum.</title>
        <authorList>
            <person name="Wang G."/>
        </authorList>
    </citation>
    <scope>NUCLEOTIDE SEQUENCE</scope>
    <source>
        <strain evidence="10">BMA12</strain>
    </source>
</reference>
<dbReference type="Gene3D" id="2.60.40.1120">
    <property type="entry name" value="Carboxypeptidase-like, regulatory domain"/>
    <property type="match status" value="1"/>
</dbReference>
<dbReference type="InterPro" id="IPR036942">
    <property type="entry name" value="Beta-barrel_TonB_sf"/>
</dbReference>
<dbReference type="InterPro" id="IPR039426">
    <property type="entry name" value="TonB-dep_rcpt-like"/>
</dbReference>
<evidence type="ECO:0000313" key="11">
    <source>
        <dbReference type="Proteomes" id="UP001172083"/>
    </source>
</evidence>
<keyword evidence="3 7" id="KW-1134">Transmembrane beta strand</keyword>
<dbReference type="Gene3D" id="2.40.170.20">
    <property type="entry name" value="TonB-dependent receptor, beta-barrel domain"/>
    <property type="match status" value="1"/>
</dbReference>
<keyword evidence="8" id="KW-0732">Signal</keyword>
<evidence type="ECO:0000256" key="2">
    <source>
        <dbReference type="ARBA" id="ARBA00022448"/>
    </source>
</evidence>
<dbReference type="NCBIfam" id="TIGR04057">
    <property type="entry name" value="SusC_RagA_signa"/>
    <property type="match status" value="1"/>
</dbReference>
<feature type="chain" id="PRO_5045369857" evidence="8">
    <location>
        <begin position="22"/>
        <end position="1014"/>
    </location>
</feature>
<feature type="signal peptide" evidence="8">
    <location>
        <begin position="1"/>
        <end position="21"/>
    </location>
</feature>
<evidence type="ECO:0000256" key="1">
    <source>
        <dbReference type="ARBA" id="ARBA00004571"/>
    </source>
</evidence>
<feature type="domain" description="TonB-dependent receptor plug" evidence="9">
    <location>
        <begin position="116"/>
        <end position="240"/>
    </location>
</feature>
<name>A0ABT8L7D6_9BACT</name>
<dbReference type="Proteomes" id="UP001172083">
    <property type="component" value="Unassembled WGS sequence"/>
</dbReference>
<comment type="subcellular location">
    <subcellularLocation>
        <location evidence="1 7">Cell outer membrane</location>
        <topology evidence="1 7">Multi-pass membrane protein</topology>
    </subcellularLocation>
</comment>
<evidence type="ECO:0000256" key="3">
    <source>
        <dbReference type="ARBA" id="ARBA00022452"/>
    </source>
</evidence>
<keyword evidence="6 7" id="KW-0998">Cell outer membrane</keyword>
<accession>A0ABT8L7D6</accession>
<dbReference type="EMBL" id="JAUJEB010000003">
    <property type="protein sequence ID" value="MDN5213672.1"/>
    <property type="molecule type" value="Genomic_DNA"/>
</dbReference>
<dbReference type="PROSITE" id="PS52016">
    <property type="entry name" value="TONB_DEPENDENT_REC_3"/>
    <property type="match status" value="1"/>
</dbReference>
<protein>
    <submittedName>
        <fullName evidence="10">SusC/RagA family TonB-linked outer membrane protein</fullName>
    </submittedName>
</protein>
<comment type="similarity">
    <text evidence="7">Belongs to the TonB-dependent receptor family.</text>
</comment>
<keyword evidence="11" id="KW-1185">Reference proteome</keyword>
<dbReference type="InterPro" id="IPR023996">
    <property type="entry name" value="TonB-dep_OMP_SusC/RagA"/>
</dbReference>
<comment type="caution">
    <text evidence="10">The sequence shown here is derived from an EMBL/GenBank/DDBJ whole genome shotgun (WGS) entry which is preliminary data.</text>
</comment>
<keyword evidence="5 7" id="KW-0472">Membrane</keyword>
<dbReference type="InterPro" id="IPR012910">
    <property type="entry name" value="Plug_dom"/>
</dbReference>
<gene>
    <name evidence="10" type="ORF">QQ020_16490</name>
</gene>
<evidence type="ECO:0000256" key="6">
    <source>
        <dbReference type="ARBA" id="ARBA00023237"/>
    </source>
</evidence>
<evidence type="ECO:0000256" key="4">
    <source>
        <dbReference type="ARBA" id="ARBA00022692"/>
    </source>
</evidence>
<dbReference type="Gene3D" id="2.170.130.10">
    <property type="entry name" value="TonB-dependent receptor, plug domain"/>
    <property type="match status" value="1"/>
</dbReference>
<dbReference type="InterPro" id="IPR008969">
    <property type="entry name" value="CarboxyPept-like_regulatory"/>
</dbReference>